<dbReference type="Proteomes" id="UP000559027">
    <property type="component" value="Unassembled WGS sequence"/>
</dbReference>
<evidence type="ECO:0000313" key="2">
    <source>
        <dbReference type="Proteomes" id="UP000559027"/>
    </source>
</evidence>
<proteinExistence type="predicted"/>
<comment type="caution">
    <text evidence="1">The sequence shown here is derived from an EMBL/GenBank/DDBJ whole genome shotgun (WGS) entry which is preliminary data.</text>
</comment>
<dbReference type="GO" id="GO:0033499">
    <property type="term" value="P:galactose catabolic process via UDP-galactose, Leloir pathway"/>
    <property type="evidence" value="ECO:0007669"/>
    <property type="project" value="TreeGrafter"/>
</dbReference>
<reference evidence="1 2" key="1">
    <citation type="journal article" date="2020" name="ISME J.">
        <title>Uncovering the hidden diversity of litter-decomposition mechanisms in mushroom-forming fungi.</title>
        <authorList>
            <person name="Floudas D."/>
            <person name="Bentzer J."/>
            <person name="Ahren D."/>
            <person name="Johansson T."/>
            <person name="Persson P."/>
            <person name="Tunlid A."/>
        </authorList>
    </citation>
    <scope>NUCLEOTIDE SEQUENCE [LARGE SCALE GENOMIC DNA]</scope>
    <source>
        <strain evidence="1 2">CBS 146.42</strain>
    </source>
</reference>
<dbReference type="PANTHER" id="PTHR10091:SF0">
    <property type="entry name" value="GALACTOSE MUTAROTASE"/>
    <property type="match status" value="1"/>
</dbReference>
<dbReference type="EMBL" id="JAACJO010000004">
    <property type="protein sequence ID" value="KAF5359176.1"/>
    <property type="molecule type" value="Genomic_DNA"/>
</dbReference>
<gene>
    <name evidence="1" type="ORF">D9756_003606</name>
</gene>
<dbReference type="GO" id="GO:0004034">
    <property type="term" value="F:aldose 1-epimerase activity"/>
    <property type="evidence" value="ECO:0007669"/>
    <property type="project" value="TreeGrafter"/>
</dbReference>
<evidence type="ECO:0008006" key="3">
    <source>
        <dbReference type="Google" id="ProtNLM"/>
    </source>
</evidence>
<dbReference type="Gene3D" id="2.70.98.10">
    <property type="match status" value="1"/>
</dbReference>
<dbReference type="PANTHER" id="PTHR10091">
    <property type="entry name" value="ALDOSE-1-EPIMERASE"/>
    <property type="match status" value="1"/>
</dbReference>
<sequence length="413" mass="44509">MPENTPVRLELPGDSPALTVEVLPRGLTIHRLIVHAGGRDNDIVIGPEKPEDHVTQKYTNTIIGRYSNRIPVGTHTLERNGIKSEFEAKANENPKVSLHGGPTGFDSVTWTTLSKDETPQLFSSAEAGRIRSLPEKSYTVFSLISPDGDQGYPGELLSEVLIALVPSTTGKVGSVVIVYRSKLNGQEKTVTPVNLTQHWGFNLDASLAGGEQHEAASVKGHELTIGANRIAKLGEFALPTSEYPSVLAAPAYDFQQTKSIGKDFPASGYDDYFRFAASFVYPLPRRTVLSGLQSLNILDEVLSEGAVAGPSSAQLKSGKAGLALQFFSNQRGVMFYSNNLTTPAKGARKIIHGGSGISGHGDSYGPGTAAFLEFHDPLAVFLQPENRDAEDTLLTSDELYNNFVRLEISLTKA</sequence>
<keyword evidence="2" id="KW-1185">Reference proteome</keyword>
<organism evidence="1 2">
    <name type="scientific">Leucocoprinus leucothites</name>
    <dbReference type="NCBI Taxonomy" id="201217"/>
    <lineage>
        <taxon>Eukaryota</taxon>
        <taxon>Fungi</taxon>
        <taxon>Dikarya</taxon>
        <taxon>Basidiomycota</taxon>
        <taxon>Agaricomycotina</taxon>
        <taxon>Agaricomycetes</taxon>
        <taxon>Agaricomycetidae</taxon>
        <taxon>Agaricales</taxon>
        <taxon>Agaricineae</taxon>
        <taxon>Agaricaceae</taxon>
        <taxon>Leucocoprinus</taxon>
    </lineage>
</organism>
<evidence type="ECO:0000313" key="1">
    <source>
        <dbReference type="EMBL" id="KAF5359176.1"/>
    </source>
</evidence>
<dbReference type="InterPro" id="IPR011013">
    <property type="entry name" value="Gal_mutarotase_sf_dom"/>
</dbReference>
<dbReference type="GO" id="GO:0006006">
    <property type="term" value="P:glucose metabolic process"/>
    <property type="evidence" value="ECO:0007669"/>
    <property type="project" value="TreeGrafter"/>
</dbReference>
<dbReference type="OrthoDB" id="274691at2759"/>
<dbReference type="SUPFAM" id="SSF74650">
    <property type="entry name" value="Galactose mutarotase-like"/>
    <property type="match status" value="1"/>
</dbReference>
<accession>A0A8H5G6P7</accession>
<name>A0A8H5G6P7_9AGAR</name>
<dbReference type="AlphaFoldDB" id="A0A8H5G6P7"/>
<dbReference type="InterPro" id="IPR014718">
    <property type="entry name" value="GH-type_carb-bd"/>
</dbReference>
<dbReference type="GO" id="GO:0030246">
    <property type="term" value="F:carbohydrate binding"/>
    <property type="evidence" value="ECO:0007669"/>
    <property type="project" value="InterPro"/>
</dbReference>
<dbReference type="Pfam" id="PF01263">
    <property type="entry name" value="Aldose_epim"/>
    <property type="match status" value="1"/>
</dbReference>
<protein>
    <recommendedName>
        <fullName evidence="3">Aldose 1-epimerase</fullName>
    </recommendedName>
</protein>
<dbReference type="InterPro" id="IPR008183">
    <property type="entry name" value="Aldose_1/G6P_1-epimerase"/>
</dbReference>